<feature type="domain" description="Major facilitator superfamily (MFS) profile" evidence="7">
    <location>
        <begin position="79"/>
        <end position="578"/>
    </location>
</feature>
<dbReference type="InterPro" id="IPR020846">
    <property type="entry name" value="MFS_dom"/>
</dbReference>
<feature type="transmembrane region" description="Helical" evidence="6">
    <location>
        <begin position="145"/>
        <end position="163"/>
    </location>
</feature>
<keyword evidence="3 6" id="KW-1133">Transmembrane helix</keyword>
<feature type="transmembrane region" description="Helical" evidence="6">
    <location>
        <begin position="371"/>
        <end position="393"/>
    </location>
</feature>
<proteinExistence type="predicted"/>
<feature type="transmembrane region" description="Helical" evidence="6">
    <location>
        <begin position="431"/>
        <end position="454"/>
    </location>
</feature>
<feature type="transmembrane region" description="Helical" evidence="6">
    <location>
        <begin position="466"/>
        <end position="488"/>
    </location>
</feature>
<feature type="region of interest" description="Disordered" evidence="5">
    <location>
        <begin position="1"/>
        <end position="82"/>
    </location>
</feature>
<feature type="transmembrane region" description="Helical" evidence="6">
    <location>
        <begin position="237"/>
        <end position="257"/>
    </location>
</feature>
<organism evidence="8 9">
    <name type="scientific">Kolteria novifilia</name>
    <dbReference type="NCBI Taxonomy" id="2527975"/>
    <lineage>
        <taxon>Bacteria</taxon>
        <taxon>Pseudomonadati</taxon>
        <taxon>Planctomycetota</taxon>
        <taxon>Planctomycetia</taxon>
        <taxon>Kolteriales</taxon>
        <taxon>Kolteriaceae</taxon>
        <taxon>Kolteria</taxon>
    </lineage>
</organism>
<evidence type="ECO:0000256" key="6">
    <source>
        <dbReference type="SAM" id="Phobius"/>
    </source>
</evidence>
<feature type="compositionally biased region" description="Basic and acidic residues" evidence="5">
    <location>
        <begin position="519"/>
        <end position="532"/>
    </location>
</feature>
<evidence type="ECO:0000313" key="8">
    <source>
        <dbReference type="EMBL" id="QDU61483.1"/>
    </source>
</evidence>
<keyword evidence="9" id="KW-1185">Reference proteome</keyword>
<evidence type="ECO:0000313" key="9">
    <source>
        <dbReference type="Proteomes" id="UP000317093"/>
    </source>
</evidence>
<name>A0A518B3B2_9BACT</name>
<dbReference type="Pfam" id="PF07690">
    <property type="entry name" value="MFS_1"/>
    <property type="match status" value="1"/>
</dbReference>
<dbReference type="Gene3D" id="1.20.1250.20">
    <property type="entry name" value="MFS general substrate transporter like domains"/>
    <property type="match status" value="2"/>
</dbReference>
<dbReference type="InterPro" id="IPR011701">
    <property type="entry name" value="MFS"/>
</dbReference>
<dbReference type="EMBL" id="CP036279">
    <property type="protein sequence ID" value="QDU61483.1"/>
    <property type="molecule type" value="Genomic_DNA"/>
</dbReference>
<keyword evidence="4 6" id="KW-0472">Membrane</keyword>
<dbReference type="GO" id="GO:0022857">
    <property type="term" value="F:transmembrane transporter activity"/>
    <property type="evidence" value="ECO:0007669"/>
    <property type="project" value="InterPro"/>
</dbReference>
<feature type="transmembrane region" description="Helical" evidence="6">
    <location>
        <begin position="300"/>
        <end position="322"/>
    </location>
</feature>
<feature type="transmembrane region" description="Helical" evidence="6">
    <location>
        <begin position="269"/>
        <end position="288"/>
    </location>
</feature>
<dbReference type="AlphaFoldDB" id="A0A518B3B2"/>
<feature type="transmembrane region" description="Helical" evidence="6">
    <location>
        <begin position="405"/>
        <end position="425"/>
    </location>
</feature>
<evidence type="ECO:0000256" key="4">
    <source>
        <dbReference type="ARBA" id="ARBA00023136"/>
    </source>
</evidence>
<dbReference type="Proteomes" id="UP000317093">
    <property type="component" value="Chromosome"/>
</dbReference>
<keyword evidence="2 6" id="KW-0812">Transmembrane</keyword>
<feature type="transmembrane region" description="Helical" evidence="6">
    <location>
        <begin position="209"/>
        <end position="231"/>
    </location>
</feature>
<dbReference type="InterPro" id="IPR036259">
    <property type="entry name" value="MFS_trans_sf"/>
</dbReference>
<evidence type="ECO:0000256" key="1">
    <source>
        <dbReference type="ARBA" id="ARBA00004141"/>
    </source>
</evidence>
<sequence length="594" mass="63424">MTDPSEGNGASKDPSEGNGASKDPSEGNGASKDPSEGNGAPKDPSEGNGAPKDPSEGNGASKDPSEGNGASKDPSEGNGAPMDSLVGLLPGLATIMLHSAMIDIARADVIDGLGTDKYRIAWINTTYLLGGASGMALTRFCASRWGLRGSYLVALVLFVIANITSSLAPNVRWLAASRLVGGVGMGLAISSAMVMVWRAFPGRRGMGMAIYACAVYIPALLGPTIGGYLTYTLGWRSIFLLDVVLGLGAFVCAELMLPEEPGPRKPLALDVVGFILLLGWILSLNVVLDWGQYLGWLNSLSLLLWLATFLVAFGSFVVWGLLAENPLISLRPFGLRNVALGIAIKSIVSANLYVVIALLSSYMIGARLYQWWQGGLILFPAALAMFLSANLGAVLGSDRDRRWRMLLGIALMALMTWRLSAVDLYTAKGWLALQLGSWGFGAGLVISPTLVTIFQPLNDEQALRSAGIFNISRSIPAFIVGALATISLTQTTDSVFDRRRLEITRDRPIVAETTGALDRQFRDRGQSPEQRKKQARASLGGWTHRKSRADAYQAVFVYLALFTAAGAGLALFVRPMELSREENRRPHGESASSA</sequence>
<evidence type="ECO:0000256" key="5">
    <source>
        <dbReference type="SAM" id="MobiDB-lite"/>
    </source>
</evidence>
<dbReference type="SUPFAM" id="SSF103473">
    <property type="entry name" value="MFS general substrate transporter"/>
    <property type="match status" value="1"/>
</dbReference>
<accession>A0A518B3B2</accession>
<dbReference type="PROSITE" id="PS50850">
    <property type="entry name" value="MFS"/>
    <property type="match status" value="1"/>
</dbReference>
<feature type="region of interest" description="Disordered" evidence="5">
    <location>
        <begin position="517"/>
        <end position="540"/>
    </location>
</feature>
<feature type="transmembrane region" description="Helical" evidence="6">
    <location>
        <begin position="551"/>
        <end position="573"/>
    </location>
</feature>
<dbReference type="PANTHER" id="PTHR23501">
    <property type="entry name" value="MAJOR FACILITATOR SUPERFAMILY"/>
    <property type="match status" value="1"/>
</dbReference>
<evidence type="ECO:0000259" key="7">
    <source>
        <dbReference type="PROSITE" id="PS50850"/>
    </source>
</evidence>
<evidence type="ECO:0000256" key="3">
    <source>
        <dbReference type="ARBA" id="ARBA00022989"/>
    </source>
</evidence>
<feature type="transmembrane region" description="Helical" evidence="6">
    <location>
        <begin position="175"/>
        <end position="197"/>
    </location>
</feature>
<dbReference type="GO" id="GO:0005886">
    <property type="term" value="C:plasma membrane"/>
    <property type="evidence" value="ECO:0007669"/>
    <property type="project" value="TreeGrafter"/>
</dbReference>
<comment type="subcellular location">
    <subcellularLocation>
        <location evidence="1">Membrane</location>
        <topology evidence="1">Multi-pass membrane protein</topology>
    </subcellularLocation>
</comment>
<dbReference type="KEGG" id="knv:Pan216_23430"/>
<evidence type="ECO:0000256" key="2">
    <source>
        <dbReference type="ARBA" id="ARBA00022692"/>
    </source>
</evidence>
<protein>
    <submittedName>
        <fullName evidence="8">Putative multidrug resistance protein EmrY</fullName>
    </submittedName>
</protein>
<feature type="transmembrane region" description="Helical" evidence="6">
    <location>
        <begin position="342"/>
        <end position="365"/>
    </location>
</feature>
<dbReference type="PANTHER" id="PTHR23501:SF174">
    <property type="entry name" value="MULTIDRUG EXPORT PROTEIN EMRB-RELATED"/>
    <property type="match status" value="1"/>
</dbReference>
<gene>
    <name evidence="8" type="primary">emrY_1</name>
    <name evidence="8" type="ORF">Pan216_23430</name>
</gene>
<reference evidence="8 9" key="1">
    <citation type="submission" date="2019-02" db="EMBL/GenBank/DDBJ databases">
        <title>Deep-cultivation of Planctomycetes and their phenomic and genomic characterization uncovers novel biology.</title>
        <authorList>
            <person name="Wiegand S."/>
            <person name="Jogler M."/>
            <person name="Boedeker C."/>
            <person name="Pinto D."/>
            <person name="Vollmers J."/>
            <person name="Rivas-Marin E."/>
            <person name="Kohn T."/>
            <person name="Peeters S.H."/>
            <person name="Heuer A."/>
            <person name="Rast P."/>
            <person name="Oberbeckmann S."/>
            <person name="Bunk B."/>
            <person name="Jeske O."/>
            <person name="Meyerdierks A."/>
            <person name="Storesund J.E."/>
            <person name="Kallscheuer N."/>
            <person name="Luecker S."/>
            <person name="Lage O.M."/>
            <person name="Pohl T."/>
            <person name="Merkel B.J."/>
            <person name="Hornburger P."/>
            <person name="Mueller R.-W."/>
            <person name="Bruemmer F."/>
            <person name="Labrenz M."/>
            <person name="Spormann A.M."/>
            <person name="Op den Camp H."/>
            <person name="Overmann J."/>
            <person name="Amann R."/>
            <person name="Jetten M.S.M."/>
            <person name="Mascher T."/>
            <person name="Medema M.H."/>
            <person name="Devos D.P."/>
            <person name="Kaster A.-K."/>
            <person name="Ovreas L."/>
            <person name="Rohde M."/>
            <person name="Galperin M.Y."/>
            <person name="Jogler C."/>
        </authorList>
    </citation>
    <scope>NUCLEOTIDE SEQUENCE [LARGE SCALE GENOMIC DNA]</scope>
    <source>
        <strain evidence="8 9">Pan216</strain>
    </source>
</reference>